<keyword evidence="2" id="KW-1185">Reference proteome</keyword>
<evidence type="ECO:0008006" key="3">
    <source>
        <dbReference type="Google" id="ProtNLM"/>
    </source>
</evidence>
<dbReference type="EnsemblMetazoa" id="CJA25104.1">
    <property type="protein sequence ID" value="CJA25104.1"/>
    <property type="gene ID" value="WBGene00180676"/>
</dbReference>
<evidence type="ECO:0000313" key="2">
    <source>
        <dbReference type="Proteomes" id="UP000005237"/>
    </source>
</evidence>
<evidence type="ECO:0000313" key="1">
    <source>
        <dbReference type="EnsemblMetazoa" id="CJA25104.1"/>
    </source>
</evidence>
<organism evidence="1 2">
    <name type="scientific">Caenorhabditis japonica</name>
    <dbReference type="NCBI Taxonomy" id="281687"/>
    <lineage>
        <taxon>Eukaryota</taxon>
        <taxon>Metazoa</taxon>
        <taxon>Ecdysozoa</taxon>
        <taxon>Nematoda</taxon>
        <taxon>Chromadorea</taxon>
        <taxon>Rhabditida</taxon>
        <taxon>Rhabditina</taxon>
        <taxon>Rhabditomorpha</taxon>
        <taxon>Rhabditoidea</taxon>
        <taxon>Rhabditidae</taxon>
        <taxon>Peloderinae</taxon>
        <taxon>Caenorhabditis</taxon>
    </lineage>
</organism>
<name>A0A8R1E763_CAEJA</name>
<dbReference type="AlphaFoldDB" id="A0A8R1E763"/>
<protein>
    <recommendedName>
        <fullName evidence="3">Endonuclease/exonuclease/phosphatase domain-containing protein</fullName>
    </recommendedName>
</protein>
<accession>A0A8R1E763</accession>
<reference evidence="1" key="2">
    <citation type="submission" date="2022-06" db="UniProtKB">
        <authorList>
            <consortium name="EnsemblMetazoa"/>
        </authorList>
    </citation>
    <scope>IDENTIFICATION</scope>
    <source>
        <strain evidence="1">DF5081</strain>
    </source>
</reference>
<proteinExistence type="predicted"/>
<sequence length="150" mass="16870">MTRTVFVVRNLEVVRIRYQQDQEPNVWEEDSAQDVDDDVSSPPCRVDAAQIQQNSDNFPSHSTFSLFSTQSFPPPPPSTSFKFLLANLRGSASLSKIYALINFFISSNLDVLLLTETFFSDSVPISLLSSPHFTCHRFDRILSVHPKSSG</sequence>
<dbReference type="Proteomes" id="UP000005237">
    <property type="component" value="Unassembled WGS sequence"/>
</dbReference>
<reference evidence="2" key="1">
    <citation type="submission" date="2010-08" db="EMBL/GenBank/DDBJ databases">
        <authorList>
            <consortium name="Caenorhabditis japonica Sequencing Consortium"/>
            <person name="Wilson R.K."/>
        </authorList>
    </citation>
    <scope>NUCLEOTIDE SEQUENCE [LARGE SCALE GENOMIC DNA]</scope>
    <source>
        <strain evidence="2">DF5081</strain>
    </source>
</reference>